<feature type="compositionally biased region" description="Basic and acidic residues" evidence="1">
    <location>
        <begin position="43"/>
        <end position="57"/>
    </location>
</feature>
<dbReference type="EMBL" id="VSSQ01029185">
    <property type="protein sequence ID" value="MPM79211.1"/>
    <property type="molecule type" value="Genomic_DNA"/>
</dbReference>
<evidence type="ECO:0000256" key="1">
    <source>
        <dbReference type="SAM" id="MobiDB-lite"/>
    </source>
</evidence>
<dbReference type="AlphaFoldDB" id="A0A645CQL0"/>
<feature type="region of interest" description="Disordered" evidence="1">
    <location>
        <begin position="27"/>
        <end position="77"/>
    </location>
</feature>
<gene>
    <name evidence="2" type="ORF">SDC9_126244</name>
</gene>
<accession>A0A645CQL0</accession>
<proteinExistence type="predicted"/>
<reference evidence="2" key="1">
    <citation type="submission" date="2019-08" db="EMBL/GenBank/DDBJ databases">
        <authorList>
            <person name="Kucharzyk K."/>
            <person name="Murdoch R.W."/>
            <person name="Higgins S."/>
            <person name="Loffler F."/>
        </authorList>
    </citation>
    <scope>NUCLEOTIDE SEQUENCE</scope>
</reference>
<sequence length="77" mass="8820">MVEHIGFIDVFKQQRWHEQAEAQTVHLPHGGPVNHLASSDQNADSHEQCQRKNDAQRRQKVFKHGKTSPLRNTSKAP</sequence>
<name>A0A645CQL0_9ZZZZ</name>
<organism evidence="2">
    <name type="scientific">bioreactor metagenome</name>
    <dbReference type="NCBI Taxonomy" id="1076179"/>
    <lineage>
        <taxon>unclassified sequences</taxon>
        <taxon>metagenomes</taxon>
        <taxon>ecological metagenomes</taxon>
    </lineage>
</organism>
<evidence type="ECO:0000313" key="2">
    <source>
        <dbReference type="EMBL" id="MPM79211.1"/>
    </source>
</evidence>
<comment type="caution">
    <text evidence="2">The sequence shown here is derived from an EMBL/GenBank/DDBJ whole genome shotgun (WGS) entry which is preliminary data.</text>
</comment>
<protein>
    <submittedName>
        <fullName evidence="2">Uncharacterized protein</fullName>
    </submittedName>
</protein>